<keyword evidence="3" id="KW-1185">Reference proteome</keyword>
<evidence type="ECO:0000256" key="1">
    <source>
        <dbReference type="SAM" id="SignalP"/>
    </source>
</evidence>
<dbReference type="OrthoDB" id="514320at2"/>
<feature type="chain" id="PRO_5018014304" description="Lysozyme" evidence="1">
    <location>
        <begin position="23"/>
        <end position="235"/>
    </location>
</feature>
<dbReference type="EMBL" id="RFFH01000003">
    <property type="protein sequence ID" value="RMI33490.1"/>
    <property type="molecule type" value="Genomic_DNA"/>
</dbReference>
<reference evidence="2 3" key="1">
    <citation type="submission" date="2018-10" db="EMBL/GenBank/DDBJ databases">
        <title>Isolation from cow dung.</title>
        <authorList>
            <person name="Ling L."/>
        </authorList>
    </citation>
    <scope>NUCLEOTIDE SEQUENCE [LARGE SCALE GENOMIC DNA]</scope>
    <source>
        <strain evidence="2 3">NEAU-LL90</strain>
    </source>
</reference>
<evidence type="ECO:0000313" key="2">
    <source>
        <dbReference type="EMBL" id="RMI33490.1"/>
    </source>
</evidence>
<proteinExistence type="predicted"/>
<keyword evidence="1" id="KW-0732">Signal</keyword>
<protein>
    <recommendedName>
        <fullName evidence="4">Lysozyme</fullName>
    </recommendedName>
</protein>
<sequence>MVAAAAAAAEVTAVLAAGPASATQHGAFDVGGAIEVDYNNLGGPDVLGDPITPESPAANGGRFQKFTNNASIYWTPATGATEVGGRIRDKWASTNYENGPLGYPVTDEQGTPNGEGRYNHFQNGSIYWSLGTDAHVVSGPIRDKWAQMGWEGGILGFPVTDAAKAGSDGLYQIFDGGTVYWSPKTGAHTVWGAIKQNWQSYGDVNGRYGFPTSDEYDYKDGKAQDFQGGKLTWQP</sequence>
<feature type="signal peptide" evidence="1">
    <location>
        <begin position="1"/>
        <end position="22"/>
    </location>
</feature>
<organism evidence="2 3">
    <name type="scientific">Nocardia stercoris</name>
    <dbReference type="NCBI Taxonomy" id="2483361"/>
    <lineage>
        <taxon>Bacteria</taxon>
        <taxon>Bacillati</taxon>
        <taxon>Actinomycetota</taxon>
        <taxon>Actinomycetes</taxon>
        <taxon>Mycobacteriales</taxon>
        <taxon>Nocardiaceae</taxon>
        <taxon>Nocardia</taxon>
    </lineage>
</organism>
<evidence type="ECO:0008006" key="4">
    <source>
        <dbReference type="Google" id="ProtNLM"/>
    </source>
</evidence>
<name>A0A3M2L9W2_9NOCA</name>
<dbReference type="Pfam" id="PF08310">
    <property type="entry name" value="LGFP"/>
    <property type="match status" value="4"/>
</dbReference>
<gene>
    <name evidence="2" type="ORF">EBN03_10190</name>
</gene>
<dbReference type="Proteomes" id="UP000279275">
    <property type="component" value="Unassembled WGS sequence"/>
</dbReference>
<comment type="caution">
    <text evidence="2">The sequence shown here is derived from an EMBL/GenBank/DDBJ whole genome shotgun (WGS) entry which is preliminary data.</text>
</comment>
<dbReference type="AlphaFoldDB" id="A0A3M2L9W2"/>
<accession>A0A3M2L9W2</accession>
<evidence type="ECO:0000313" key="3">
    <source>
        <dbReference type="Proteomes" id="UP000279275"/>
    </source>
</evidence>
<dbReference type="InterPro" id="IPR013207">
    <property type="entry name" value="LGFP"/>
</dbReference>